<comment type="subunit">
    <text evidence="8">Homodimer.</text>
</comment>
<comment type="cofactor">
    <cofactor evidence="8">
        <name>[4Fe-4S] cluster</name>
        <dbReference type="ChEBI" id="CHEBI:49883"/>
    </cofactor>
    <text evidence="8">Binds 1 [4Fe-4S] cluster. The cluster is coordinated with 3 cysteines and an exchangeable S-adenosyl-L-methionine.</text>
</comment>
<evidence type="ECO:0000256" key="3">
    <source>
        <dbReference type="ARBA" id="ARBA00022723"/>
    </source>
</evidence>
<dbReference type="PROSITE" id="PS51918">
    <property type="entry name" value="RADICAL_SAM"/>
    <property type="match status" value="1"/>
</dbReference>
<dbReference type="Gene3D" id="3.20.20.70">
    <property type="entry name" value="Aldolase class I"/>
    <property type="match status" value="1"/>
</dbReference>
<dbReference type="GO" id="GO:0016840">
    <property type="term" value="F:carbon-nitrogen lyase activity"/>
    <property type="evidence" value="ECO:0007669"/>
    <property type="project" value="UniProtKB-UniRule"/>
</dbReference>
<dbReference type="GO" id="GO:0051539">
    <property type="term" value="F:4 iron, 4 sulfur cluster binding"/>
    <property type="evidence" value="ECO:0007669"/>
    <property type="project" value="UniProtKB-UniRule"/>
</dbReference>
<accession>A0A849SQM9</accession>
<proteinExistence type="inferred from homology"/>
<dbReference type="HAMAP" id="MF_00917">
    <property type="entry name" value="QueE"/>
    <property type="match status" value="1"/>
</dbReference>
<feature type="domain" description="Radical SAM core" evidence="9">
    <location>
        <begin position="20"/>
        <end position="205"/>
    </location>
</feature>
<feature type="binding site" evidence="8">
    <location>
        <position position="33"/>
    </location>
    <ligand>
        <name>[4Fe-4S] cluster</name>
        <dbReference type="ChEBI" id="CHEBI:49883"/>
        <note>4Fe-4S-S-AdoMet</note>
    </ligand>
</feature>
<keyword evidence="2 8" id="KW-0949">S-adenosyl-L-methionine</keyword>
<dbReference type="AlphaFoldDB" id="A0A849SQM9"/>
<feature type="binding site" evidence="8">
    <location>
        <position position="77"/>
    </location>
    <ligand>
        <name>S-adenosyl-L-methionine</name>
        <dbReference type="ChEBI" id="CHEBI:59789"/>
    </ligand>
</feature>
<evidence type="ECO:0000313" key="11">
    <source>
        <dbReference type="Proteomes" id="UP000580839"/>
    </source>
</evidence>
<dbReference type="PIRSF" id="PIRSF000370">
    <property type="entry name" value="QueE"/>
    <property type="match status" value="1"/>
</dbReference>
<sequence>MSTQFRISELFHSLQGEGPLAGTPAHFLRLQGCTVGCQWCDTRYSWSPEGGEPQPIEALFERALALGPADLLVVTGGEPLEHAGLSELLNGALERWTTVEVETSGIAPPPRSHARLRWNVSSKLPSATARWEDTWRHSAAWLAESNATFKLVVGGGDDIADALRMIEAHHLPAHRVMLMPQGMRDAELRERAVELAEICKRHGFRLSARLHVWLWGAKRGV</sequence>
<organism evidence="10 11">
    <name type="scientific">Eiseniibacteriota bacterium</name>
    <dbReference type="NCBI Taxonomy" id="2212470"/>
    <lineage>
        <taxon>Bacteria</taxon>
        <taxon>Candidatus Eiseniibacteriota</taxon>
    </lineage>
</organism>
<feature type="binding site" evidence="8">
    <location>
        <position position="42"/>
    </location>
    <ligand>
        <name>Mg(2+)</name>
        <dbReference type="ChEBI" id="CHEBI:18420"/>
    </ligand>
</feature>
<feature type="binding site" evidence="8">
    <location>
        <position position="37"/>
    </location>
    <ligand>
        <name>[4Fe-4S] cluster</name>
        <dbReference type="ChEBI" id="CHEBI:49883"/>
        <note>4Fe-4S-S-AdoMet</note>
    </ligand>
</feature>
<comment type="caution">
    <text evidence="10">The sequence shown here is derived from an EMBL/GenBank/DDBJ whole genome shotgun (WGS) entry which is preliminary data.</text>
</comment>
<dbReference type="PANTHER" id="PTHR42836">
    <property type="entry name" value="7-CARBOXY-7-DEAZAGUANINE SYNTHASE"/>
    <property type="match status" value="1"/>
</dbReference>
<evidence type="ECO:0000256" key="1">
    <source>
        <dbReference type="ARBA" id="ARBA00022485"/>
    </source>
</evidence>
<keyword evidence="5 8" id="KW-0408">Iron</keyword>
<comment type="similarity">
    <text evidence="8">Belongs to the radical SAM superfamily. 7-carboxy-7-deazaguanine synthase family.</text>
</comment>
<dbReference type="InterPro" id="IPR013785">
    <property type="entry name" value="Aldolase_TIM"/>
</dbReference>
<keyword evidence="1 8" id="KW-0004">4Fe-4S</keyword>
<dbReference type="GO" id="GO:1904047">
    <property type="term" value="F:S-adenosyl-L-methionine binding"/>
    <property type="evidence" value="ECO:0007669"/>
    <property type="project" value="UniProtKB-UniRule"/>
</dbReference>
<protein>
    <recommendedName>
        <fullName evidence="8">7-carboxy-7-deazaguanine synthase</fullName>
        <shortName evidence="8">CDG synthase</shortName>
        <ecNumber evidence="8">4.3.99.3</ecNumber>
    </recommendedName>
    <alternativeName>
        <fullName evidence="8">Queuosine biosynthesis protein QueE</fullName>
    </alternativeName>
</protein>
<feature type="binding site" evidence="8">
    <location>
        <begin position="39"/>
        <end position="41"/>
    </location>
    <ligand>
        <name>S-adenosyl-L-methionine</name>
        <dbReference type="ChEBI" id="CHEBI:59789"/>
    </ligand>
</feature>
<dbReference type="SUPFAM" id="SSF102114">
    <property type="entry name" value="Radical SAM enzymes"/>
    <property type="match status" value="1"/>
</dbReference>
<evidence type="ECO:0000256" key="2">
    <source>
        <dbReference type="ARBA" id="ARBA00022691"/>
    </source>
</evidence>
<dbReference type="SFLD" id="SFLDS00029">
    <property type="entry name" value="Radical_SAM"/>
    <property type="match status" value="1"/>
</dbReference>
<dbReference type="InterPro" id="IPR058240">
    <property type="entry name" value="rSAM_sf"/>
</dbReference>
<keyword evidence="3 8" id="KW-0479">Metal-binding</keyword>
<comment type="cofactor">
    <cofactor evidence="8">
        <name>S-adenosyl-L-methionine</name>
        <dbReference type="ChEBI" id="CHEBI:59789"/>
    </cofactor>
    <text evidence="8">Binds 1 S-adenosyl-L-methionine per subunit.</text>
</comment>
<gene>
    <name evidence="8" type="primary">queE</name>
    <name evidence="10" type="ORF">HOP12_13910</name>
</gene>
<dbReference type="InterPro" id="IPR024924">
    <property type="entry name" value="7-CO-7-deazaguanine_synth-like"/>
</dbReference>
<dbReference type="EC" id="4.3.99.3" evidence="8"/>
<dbReference type="PANTHER" id="PTHR42836:SF1">
    <property type="entry name" value="7-CARBOXY-7-DEAZAGUANINE SYNTHASE"/>
    <property type="match status" value="1"/>
</dbReference>
<comment type="caution">
    <text evidence="8">Lacks conserved residue(s) required for the propagation of feature annotation.</text>
</comment>
<evidence type="ECO:0000256" key="7">
    <source>
        <dbReference type="ARBA" id="ARBA00023239"/>
    </source>
</evidence>
<keyword evidence="8" id="KW-0671">Queuosine biosynthesis</keyword>
<evidence type="ECO:0000256" key="6">
    <source>
        <dbReference type="ARBA" id="ARBA00023014"/>
    </source>
</evidence>
<evidence type="ECO:0000313" key="10">
    <source>
        <dbReference type="EMBL" id="NOT35237.1"/>
    </source>
</evidence>
<keyword evidence="6 8" id="KW-0411">Iron-sulfur</keyword>
<dbReference type="Proteomes" id="UP000580839">
    <property type="component" value="Unassembled WGS sequence"/>
</dbReference>
<evidence type="ECO:0000259" key="9">
    <source>
        <dbReference type="PROSITE" id="PS51918"/>
    </source>
</evidence>
<name>A0A849SQM9_UNCEI</name>
<reference evidence="10 11" key="1">
    <citation type="submission" date="2020-04" db="EMBL/GenBank/DDBJ databases">
        <title>Metagenomic profiling of ammonia- and methane-oxidizing microorganisms in a Dutch drinking water treatment plant.</title>
        <authorList>
            <person name="Poghosyan L."/>
            <person name="Leucker S."/>
        </authorList>
    </citation>
    <scope>NUCLEOTIDE SEQUENCE [LARGE SCALE GENOMIC DNA]</scope>
    <source>
        <strain evidence="10">S-RSF-IL-03</strain>
    </source>
</reference>
<feature type="binding site" evidence="8">
    <location>
        <position position="40"/>
    </location>
    <ligand>
        <name>[4Fe-4S] cluster</name>
        <dbReference type="ChEBI" id="CHEBI:49883"/>
        <note>4Fe-4S-S-AdoMet</note>
    </ligand>
</feature>
<dbReference type="Pfam" id="PF04055">
    <property type="entry name" value="Radical_SAM"/>
    <property type="match status" value="1"/>
</dbReference>
<keyword evidence="4 8" id="KW-0460">Magnesium</keyword>
<evidence type="ECO:0000256" key="4">
    <source>
        <dbReference type="ARBA" id="ARBA00022842"/>
    </source>
</evidence>
<dbReference type="GO" id="GO:0008616">
    <property type="term" value="P:tRNA queuosine(34) biosynthetic process"/>
    <property type="evidence" value="ECO:0007669"/>
    <property type="project" value="UniProtKB-UniRule"/>
</dbReference>
<evidence type="ECO:0000256" key="5">
    <source>
        <dbReference type="ARBA" id="ARBA00023004"/>
    </source>
</evidence>
<feature type="binding site" evidence="8">
    <location>
        <position position="29"/>
    </location>
    <ligand>
        <name>substrate</name>
    </ligand>
</feature>
<comment type="pathway">
    <text evidence="8">Purine metabolism; 7-cyano-7-deazaguanine biosynthesis.</text>
</comment>
<dbReference type="InterPro" id="IPR007197">
    <property type="entry name" value="rSAM"/>
</dbReference>
<evidence type="ECO:0000256" key="8">
    <source>
        <dbReference type="HAMAP-Rule" id="MF_00917"/>
    </source>
</evidence>
<feature type="binding site" evidence="8">
    <location>
        <begin position="121"/>
        <end position="123"/>
    </location>
    <ligand>
        <name>S-adenosyl-L-methionine</name>
        <dbReference type="ChEBI" id="CHEBI:59789"/>
    </ligand>
</feature>
<dbReference type="EMBL" id="JABFRW010000182">
    <property type="protein sequence ID" value="NOT35237.1"/>
    <property type="molecule type" value="Genomic_DNA"/>
</dbReference>
<keyword evidence="7 8" id="KW-0456">Lyase</keyword>
<dbReference type="GO" id="GO:0000287">
    <property type="term" value="F:magnesium ion binding"/>
    <property type="evidence" value="ECO:0007669"/>
    <property type="project" value="UniProtKB-UniRule"/>
</dbReference>
<comment type="function">
    <text evidence="8">Catalyzes the complex heterocyclic radical-mediated conversion of 6-carboxy-5,6,7,8-tetrahydropterin (CPH4) to 7-carboxy-7-deazaguanine (CDG), a step common to the biosynthetic pathways of all 7-deazapurine-containing compounds.</text>
</comment>
<dbReference type="UniPathway" id="UPA00391"/>
<comment type="cofactor">
    <cofactor evidence="8">
        <name>Mg(2+)</name>
        <dbReference type="ChEBI" id="CHEBI:18420"/>
    </cofactor>
</comment>
<feature type="binding site" evidence="8">
    <location>
        <begin position="14"/>
        <end position="16"/>
    </location>
    <ligand>
        <name>substrate</name>
    </ligand>
</feature>
<feature type="binding site" evidence="8">
    <location>
        <position position="75"/>
    </location>
    <ligand>
        <name>substrate</name>
    </ligand>
</feature>
<comment type="catalytic activity">
    <reaction evidence="8">
        <text>6-carboxy-5,6,7,8-tetrahydropterin + H(+) = 7-carboxy-7-carbaguanine + NH4(+)</text>
        <dbReference type="Rhea" id="RHEA:27974"/>
        <dbReference type="ChEBI" id="CHEBI:15378"/>
        <dbReference type="ChEBI" id="CHEBI:28938"/>
        <dbReference type="ChEBI" id="CHEBI:61032"/>
        <dbReference type="ChEBI" id="CHEBI:61036"/>
        <dbReference type="EC" id="4.3.99.3"/>
    </reaction>
</comment>